<reference evidence="2 3" key="1">
    <citation type="journal article" date="2023" name="Plants (Basel)">
        <title>Bridging the Gap: Combining Genomics and Transcriptomics Approaches to Understand Stylosanthes scabra, an Orphan Legume from the Brazilian Caatinga.</title>
        <authorList>
            <person name="Ferreira-Neto J.R.C."/>
            <person name="da Silva M.D."/>
            <person name="Binneck E."/>
            <person name="de Melo N.F."/>
            <person name="da Silva R.H."/>
            <person name="de Melo A.L.T.M."/>
            <person name="Pandolfi V."/>
            <person name="Bustamante F.O."/>
            <person name="Brasileiro-Vidal A.C."/>
            <person name="Benko-Iseppon A.M."/>
        </authorList>
    </citation>
    <scope>NUCLEOTIDE SEQUENCE [LARGE SCALE GENOMIC DNA]</scope>
    <source>
        <tissue evidence="2">Leaves</tissue>
    </source>
</reference>
<feature type="transmembrane region" description="Helical" evidence="1">
    <location>
        <begin position="200"/>
        <end position="219"/>
    </location>
</feature>
<sequence>MAVTSGCLGGHCLRTAWQRGSGNPFQILLGSNSSIDYRSSLQGSFESSDWRFSSHGIAWIRTTHRYSGRFWDGCSFDHPCSTVTRDCDSPSAYIYAQVGWNISVGGLHECLEASSREEQCSISMEYLRDPGVSKPVLRISLMKENPGRRFSGCVYYDVQDECTFCQWADFDSDPISSDLGKLMKRLELLKLRVSSYKRHLYVLLIFGIVGWFFESFVWFHGLSSGRCSGFVLDY</sequence>
<gene>
    <name evidence="2" type="ORF">PIB30_072937</name>
</gene>
<keyword evidence="1" id="KW-0812">Transmembrane</keyword>
<evidence type="ECO:0008006" key="4">
    <source>
        <dbReference type="Google" id="ProtNLM"/>
    </source>
</evidence>
<evidence type="ECO:0000313" key="2">
    <source>
        <dbReference type="EMBL" id="MED6113664.1"/>
    </source>
</evidence>
<protein>
    <recommendedName>
        <fullName evidence="4">Zinc finger GRF-type domain-containing protein</fullName>
    </recommendedName>
</protein>
<keyword evidence="3" id="KW-1185">Reference proteome</keyword>
<dbReference type="Proteomes" id="UP001341840">
    <property type="component" value="Unassembled WGS sequence"/>
</dbReference>
<keyword evidence="1" id="KW-0472">Membrane</keyword>
<dbReference type="EMBL" id="JASCZI010000874">
    <property type="protein sequence ID" value="MED6113664.1"/>
    <property type="molecule type" value="Genomic_DNA"/>
</dbReference>
<comment type="caution">
    <text evidence="2">The sequence shown here is derived from an EMBL/GenBank/DDBJ whole genome shotgun (WGS) entry which is preliminary data.</text>
</comment>
<organism evidence="2 3">
    <name type="scientific">Stylosanthes scabra</name>
    <dbReference type="NCBI Taxonomy" id="79078"/>
    <lineage>
        <taxon>Eukaryota</taxon>
        <taxon>Viridiplantae</taxon>
        <taxon>Streptophyta</taxon>
        <taxon>Embryophyta</taxon>
        <taxon>Tracheophyta</taxon>
        <taxon>Spermatophyta</taxon>
        <taxon>Magnoliopsida</taxon>
        <taxon>eudicotyledons</taxon>
        <taxon>Gunneridae</taxon>
        <taxon>Pentapetalae</taxon>
        <taxon>rosids</taxon>
        <taxon>fabids</taxon>
        <taxon>Fabales</taxon>
        <taxon>Fabaceae</taxon>
        <taxon>Papilionoideae</taxon>
        <taxon>50 kb inversion clade</taxon>
        <taxon>dalbergioids sensu lato</taxon>
        <taxon>Dalbergieae</taxon>
        <taxon>Pterocarpus clade</taxon>
        <taxon>Stylosanthes</taxon>
    </lineage>
</organism>
<accession>A0ABU6QNT8</accession>
<name>A0ABU6QNT8_9FABA</name>
<proteinExistence type="predicted"/>
<evidence type="ECO:0000256" key="1">
    <source>
        <dbReference type="SAM" id="Phobius"/>
    </source>
</evidence>
<evidence type="ECO:0000313" key="3">
    <source>
        <dbReference type="Proteomes" id="UP001341840"/>
    </source>
</evidence>
<keyword evidence="1" id="KW-1133">Transmembrane helix</keyword>